<dbReference type="GO" id="GO:0003964">
    <property type="term" value="F:RNA-directed DNA polymerase activity"/>
    <property type="evidence" value="ECO:0007669"/>
    <property type="project" value="UniProtKB-KW"/>
</dbReference>
<feature type="non-terminal residue" evidence="1">
    <location>
        <position position="1"/>
    </location>
</feature>
<evidence type="ECO:0000313" key="1">
    <source>
        <dbReference type="EMBL" id="GEZ89375.1"/>
    </source>
</evidence>
<dbReference type="AlphaFoldDB" id="A0A699IVH5"/>
<keyword evidence="1" id="KW-0548">Nucleotidyltransferase</keyword>
<keyword evidence="1" id="KW-0808">Transferase</keyword>
<proteinExistence type="predicted"/>
<dbReference type="EMBL" id="BKCJ010338397">
    <property type="protein sequence ID" value="GEZ89375.1"/>
    <property type="molecule type" value="Genomic_DNA"/>
</dbReference>
<reference evidence="1" key="1">
    <citation type="journal article" date="2019" name="Sci. Rep.">
        <title>Draft genome of Tanacetum cinerariifolium, the natural source of mosquito coil.</title>
        <authorList>
            <person name="Yamashiro T."/>
            <person name="Shiraishi A."/>
            <person name="Satake H."/>
            <person name="Nakayama K."/>
        </authorList>
    </citation>
    <scope>NUCLEOTIDE SEQUENCE</scope>
</reference>
<dbReference type="PANTHER" id="PTHR33116">
    <property type="entry name" value="REVERSE TRANSCRIPTASE ZINC-BINDING DOMAIN-CONTAINING PROTEIN-RELATED-RELATED"/>
    <property type="match status" value="1"/>
</dbReference>
<keyword evidence="1" id="KW-0695">RNA-directed DNA polymerase</keyword>
<dbReference type="PANTHER" id="PTHR33116:SF77">
    <property type="entry name" value="RNA-DIRECTED DNA POLYMERASE"/>
    <property type="match status" value="1"/>
</dbReference>
<accession>A0A699IVH5</accession>
<name>A0A699IVH5_TANCI</name>
<organism evidence="1">
    <name type="scientific">Tanacetum cinerariifolium</name>
    <name type="common">Dalmatian daisy</name>
    <name type="synonym">Chrysanthemum cinerariifolium</name>
    <dbReference type="NCBI Taxonomy" id="118510"/>
    <lineage>
        <taxon>Eukaryota</taxon>
        <taxon>Viridiplantae</taxon>
        <taxon>Streptophyta</taxon>
        <taxon>Embryophyta</taxon>
        <taxon>Tracheophyta</taxon>
        <taxon>Spermatophyta</taxon>
        <taxon>Magnoliopsida</taxon>
        <taxon>eudicotyledons</taxon>
        <taxon>Gunneridae</taxon>
        <taxon>Pentapetalae</taxon>
        <taxon>asterids</taxon>
        <taxon>campanulids</taxon>
        <taxon>Asterales</taxon>
        <taxon>Asteraceae</taxon>
        <taxon>Asteroideae</taxon>
        <taxon>Anthemideae</taxon>
        <taxon>Anthemidinae</taxon>
        <taxon>Tanacetum</taxon>
    </lineage>
</organism>
<gene>
    <name evidence="1" type="ORF">Tci_561348</name>
</gene>
<comment type="caution">
    <text evidence="1">The sequence shown here is derived from an EMBL/GenBank/DDBJ whole genome shotgun (WGS) entry which is preliminary data.</text>
</comment>
<sequence>SVLVNGSPTDEFRFQRASDLTVNFHKSQLMGVRVPINVVEVMASLIGCKASKFPVSYLGVQVGDNMNRIESWRKVVDKITNKLSSWKVKTLLVGGAEIDERKMTWISWKKVLDHKQDGGLGVNSIYALNQALLFKWIWRFRNYPNALWVQVVKAIHGEDGKLSFNFRRSYPNTVWIQIVKAISNLKEKEVDLLSFCKKKLGDGCDTQFWIENWIGDQTLKFMLHRLFALETNTLISMAERKRQGIGLASFLRHVRGGVESTQWEEMLELLDTVHLSSMADKWAWTLHDMGSFTVSSARVFIDNKYLITSGEPTSWCNLIPIKINVMT</sequence>
<protein>
    <submittedName>
        <fullName evidence="1">RNA-directed DNA polymerase, eukaryota, reverse transcriptase zinc-binding domain protein</fullName>
    </submittedName>
</protein>